<keyword evidence="2" id="KW-1185">Reference proteome</keyword>
<evidence type="ECO:0000313" key="2">
    <source>
        <dbReference type="Proteomes" id="UP000823388"/>
    </source>
</evidence>
<dbReference type="EMBL" id="CM029050">
    <property type="protein sequence ID" value="KAG2565616.1"/>
    <property type="molecule type" value="Genomic_DNA"/>
</dbReference>
<reference evidence="1" key="1">
    <citation type="submission" date="2020-05" db="EMBL/GenBank/DDBJ databases">
        <title>WGS assembly of Panicum virgatum.</title>
        <authorList>
            <person name="Lovell J.T."/>
            <person name="Jenkins J."/>
            <person name="Shu S."/>
            <person name="Juenger T.E."/>
            <person name="Schmutz J."/>
        </authorList>
    </citation>
    <scope>NUCLEOTIDE SEQUENCE</scope>
    <source>
        <strain evidence="1">AP13</strain>
    </source>
</reference>
<evidence type="ECO:0000313" key="1">
    <source>
        <dbReference type="EMBL" id="KAG2565616.1"/>
    </source>
</evidence>
<accession>A0A8T0Q3F9</accession>
<dbReference type="AlphaFoldDB" id="A0A8T0Q3F9"/>
<protein>
    <submittedName>
        <fullName evidence="1">Uncharacterized protein</fullName>
    </submittedName>
</protein>
<sequence>MKIAWLLHQVRRDPWDLSSAVSCTRKMKEMKLVTGPPEDSSAHGILLQTQNIIHGEFLFRSSILEPHERTIGLCQQSFL</sequence>
<gene>
    <name evidence="1" type="ORF">PVAP13_7NG100085</name>
</gene>
<name>A0A8T0Q3F9_PANVG</name>
<organism evidence="1 2">
    <name type="scientific">Panicum virgatum</name>
    <name type="common">Blackwell switchgrass</name>
    <dbReference type="NCBI Taxonomy" id="38727"/>
    <lineage>
        <taxon>Eukaryota</taxon>
        <taxon>Viridiplantae</taxon>
        <taxon>Streptophyta</taxon>
        <taxon>Embryophyta</taxon>
        <taxon>Tracheophyta</taxon>
        <taxon>Spermatophyta</taxon>
        <taxon>Magnoliopsida</taxon>
        <taxon>Liliopsida</taxon>
        <taxon>Poales</taxon>
        <taxon>Poaceae</taxon>
        <taxon>PACMAD clade</taxon>
        <taxon>Panicoideae</taxon>
        <taxon>Panicodae</taxon>
        <taxon>Paniceae</taxon>
        <taxon>Panicinae</taxon>
        <taxon>Panicum</taxon>
        <taxon>Panicum sect. Hiantes</taxon>
    </lineage>
</organism>
<dbReference type="Proteomes" id="UP000823388">
    <property type="component" value="Chromosome 7N"/>
</dbReference>
<comment type="caution">
    <text evidence="1">The sequence shown here is derived from an EMBL/GenBank/DDBJ whole genome shotgun (WGS) entry which is preliminary data.</text>
</comment>
<proteinExistence type="predicted"/>